<protein>
    <submittedName>
        <fullName evidence="1">Uncharacterized protein</fullName>
    </submittedName>
</protein>
<comment type="caution">
    <text evidence="1">The sequence shown here is derived from an EMBL/GenBank/DDBJ whole genome shotgun (WGS) entry which is preliminary data.</text>
</comment>
<proteinExistence type="predicted"/>
<gene>
    <name evidence="1" type="ORF">EVAR_27440_1</name>
</gene>
<keyword evidence="2" id="KW-1185">Reference proteome</keyword>
<reference evidence="1 2" key="1">
    <citation type="journal article" date="2019" name="Commun. Biol.">
        <title>The bagworm genome reveals a unique fibroin gene that provides high tensile strength.</title>
        <authorList>
            <person name="Kono N."/>
            <person name="Nakamura H."/>
            <person name="Ohtoshi R."/>
            <person name="Tomita M."/>
            <person name="Numata K."/>
            <person name="Arakawa K."/>
        </authorList>
    </citation>
    <scope>NUCLEOTIDE SEQUENCE [LARGE SCALE GENOMIC DNA]</scope>
</reference>
<dbReference type="Proteomes" id="UP000299102">
    <property type="component" value="Unassembled WGS sequence"/>
</dbReference>
<accession>A0A4C1VKL5</accession>
<evidence type="ECO:0000313" key="2">
    <source>
        <dbReference type="Proteomes" id="UP000299102"/>
    </source>
</evidence>
<dbReference type="EMBL" id="BGZK01000359">
    <property type="protein sequence ID" value="GBP39081.1"/>
    <property type="molecule type" value="Genomic_DNA"/>
</dbReference>
<sequence>MIAAAHGTRMQMSHQYVAGLVSIHRISDGGESMEREWGDEEKIGTSELSFSGRNTTAEASSAYSRPCSVGVWYPERYYNANLDDAVPIVSMKSPVKFTLDRNKLITHIRYDLSEYLMRFQPHGRRTERADGRPRGAFYSSRFRRALLLSADGALTIPGELPETMTGQRLWRCDRFMRYKHSARYSAALNYLRMLQCAGSPPPDSSSLCPTFLFYAFVTNFTAAEFRAYVLTPCATATQKIVTCLSV</sequence>
<name>A0A4C1VKL5_EUMVA</name>
<dbReference type="AlphaFoldDB" id="A0A4C1VKL5"/>
<organism evidence="1 2">
    <name type="scientific">Eumeta variegata</name>
    <name type="common">Bagworm moth</name>
    <name type="synonym">Eumeta japonica</name>
    <dbReference type="NCBI Taxonomy" id="151549"/>
    <lineage>
        <taxon>Eukaryota</taxon>
        <taxon>Metazoa</taxon>
        <taxon>Ecdysozoa</taxon>
        <taxon>Arthropoda</taxon>
        <taxon>Hexapoda</taxon>
        <taxon>Insecta</taxon>
        <taxon>Pterygota</taxon>
        <taxon>Neoptera</taxon>
        <taxon>Endopterygota</taxon>
        <taxon>Lepidoptera</taxon>
        <taxon>Glossata</taxon>
        <taxon>Ditrysia</taxon>
        <taxon>Tineoidea</taxon>
        <taxon>Psychidae</taxon>
        <taxon>Oiketicinae</taxon>
        <taxon>Eumeta</taxon>
    </lineage>
</organism>
<evidence type="ECO:0000313" key="1">
    <source>
        <dbReference type="EMBL" id="GBP39081.1"/>
    </source>
</evidence>